<gene>
    <name evidence="1" type="ORF">B0I18_104316</name>
</gene>
<accession>A0A2P8D4S9</accession>
<comment type="caution">
    <text evidence="1">The sequence shown here is derived from an EMBL/GenBank/DDBJ whole genome shotgun (WGS) entry which is preliminary data.</text>
</comment>
<dbReference type="EMBL" id="PYGD01000004">
    <property type="protein sequence ID" value="PSK92217.1"/>
    <property type="molecule type" value="Genomic_DNA"/>
</dbReference>
<sequence length="35" mass="4063">MEEEVQETSRSEEELLALIAIILVEFILKIDSKDQ</sequence>
<evidence type="ECO:0000313" key="2">
    <source>
        <dbReference type="Proteomes" id="UP000240572"/>
    </source>
</evidence>
<evidence type="ECO:0000313" key="1">
    <source>
        <dbReference type="EMBL" id="PSK92217.1"/>
    </source>
</evidence>
<keyword evidence="2" id="KW-1185">Reference proteome</keyword>
<reference evidence="1 2" key="1">
    <citation type="submission" date="2018-03" db="EMBL/GenBank/DDBJ databases">
        <title>Genomic Encyclopedia of Type Strains, Phase III (KMG-III): the genomes of soil and plant-associated and newly described type strains.</title>
        <authorList>
            <person name="Whitman W."/>
        </authorList>
    </citation>
    <scope>NUCLEOTIDE SEQUENCE [LARGE SCALE GENOMIC DNA]</scope>
    <source>
        <strain evidence="1 2">CGMCC 1.12700</strain>
    </source>
</reference>
<name>A0A2P8D4S9_9BACT</name>
<dbReference type="Proteomes" id="UP000240572">
    <property type="component" value="Unassembled WGS sequence"/>
</dbReference>
<dbReference type="AlphaFoldDB" id="A0A2P8D4S9"/>
<proteinExistence type="predicted"/>
<protein>
    <submittedName>
        <fullName evidence="1">Uncharacterized protein</fullName>
    </submittedName>
</protein>
<organism evidence="1 2">
    <name type="scientific">Taibaiella chishuiensis</name>
    <dbReference type="NCBI Taxonomy" id="1434707"/>
    <lineage>
        <taxon>Bacteria</taxon>
        <taxon>Pseudomonadati</taxon>
        <taxon>Bacteroidota</taxon>
        <taxon>Chitinophagia</taxon>
        <taxon>Chitinophagales</taxon>
        <taxon>Chitinophagaceae</taxon>
        <taxon>Taibaiella</taxon>
    </lineage>
</organism>